<evidence type="ECO:0000313" key="7">
    <source>
        <dbReference type="Proteomes" id="UP001630127"/>
    </source>
</evidence>
<keyword evidence="7" id="KW-1185">Reference proteome</keyword>
<keyword evidence="3" id="KW-0521">NADP</keyword>
<keyword evidence="4" id="KW-0812">Transmembrane</keyword>
<accession>A0ABD3APK2</accession>
<dbReference type="GO" id="GO:0016020">
    <property type="term" value="C:membrane"/>
    <property type="evidence" value="ECO:0007669"/>
    <property type="project" value="UniProtKB-SubCell"/>
</dbReference>
<evidence type="ECO:0000256" key="2">
    <source>
        <dbReference type="ARBA" id="ARBA00006484"/>
    </source>
</evidence>
<dbReference type="GO" id="GO:0016491">
    <property type="term" value="F:oxidoreductase activity"/>
    <property type="evidence" value="ECO:0007669"/>
    <property type="project" value="UniProtKB-KW"/>
</dbReference>
<proteinExistence type="inferred from homology"/>
<dbReference type="PANTHER" id="PTHR43391">
    <property type="entry name" value="RETINOL DEHYDROGENASE-RELATED"/>
    <property type="match status" value="1"/>
</dbReference>
<gene>
    <name evidence="6" type="ORF">ACH5RR_006644</name>
</gene>
<dbReference type="SUPFAM" id="SSF51735">
    <property type="entry name" value="NAD(P)-binding Rossmann-fold domains"/>
    <property type="match status" value="1"/>
</dbReference>
<comment type="caution">
    <text evidence="6">The sequence shown here is derived from an EMBL/GenBank/DDBJ whole genome shotgun (WGS) entry which is preliminary data.</text>
</comment>
<evidence type="ECO:0000256" key="3">
    <source>
        <dbReference type="ARBA" id="ARBA00022857"/>
    </source>
</evidence>
<organism evidence="6 7">
    <name type="scientific">Cinchona calisaya</name>
    <dbReference type="NCBI Taxonomy" id="153742"/>
    <lineage>
        <taxon>Eukaryota</taxon>
        <taxon>Viridiplantae</taxon>
        <taxon>Streptophyta</taxon>
        <taxon>Embryophyta</taxon>
        <taxon>Tracheophyta</taxon>
        <taxon>Spermatophyta</taxon>
        <taxon>Magnoliopsida</taxon>
        <taxon>eudicotyledons</taxon>
        <taxon>Gunneridae</taxon>
        <taxon>Pentapetalae</taxon>
        <taxon>asterids</taxon>
        <taxon>lamiids</taxon>
        <taxon>Gentianales</taxon>
        <taxon>Rubiaceae</taxon>
        <taxon>Cinchonoideae</taxon>
        <taxon>Cinchoneae</taxon>
        <taxon>Cinchona</taxon>
    </lineage>
</organism>
<evidence type="ECO:0000256" key="4">
    <source>
        <dbReference type="ARBA" id="ARBA00022968"/>
    </source>
</evidence>
<dbReference type="InterPro" id="IPR002347">
    <property type="entry name" value="SDR_fam"/>
</dbReference>
<keyword evidence="5" id="KW-0560">Oxidoreductase</keyword>
<protein>
    <submittedName>
        <fullName evidence="6">Uncharacterized protein</fullName>
    </submittedName>
</protein>
<dbReference type="AlphaFoldDB" id="A0ABD3APK2"/>
<dbReference type="EMBL" id="JBJUIK010000003">
    <property type="protein sequence ID" value="KAL3533123.1"/>
    <property type="molecule type" value="Genomic_DNA"/>
</dbReference>
<reference evidence="6 7" key="1">
    <citation type="submission" date="2024-11" db="EMBL/GenBank/DDBJ databases">
        <title>A near-complete genome assembly of Cinchona calisaya.</title>
        <authorList>
            <person name="Lian D.C."/>
            <person name="Zhao X.W."/>
            <person name="Wei L."/>
        </authorList>
    </citation>
    <scope>NUCLEOTIDE SEQUENCE [LARGE SCALE GENOMIC DNA]</scope>
    <source>
        <tissue evidence="6">Nenye</tissue>
    </source>
</reference>
<comment type="similarity">
    <text evidence="2">Belongs to the short-chain dehydrogenases/reductases (SDR) family.</text>
</comment>
<evidence type="ECO:0000256" key="1">
    <source>
        <dbReference type="ARBA" id="ARBA00004606"/>
    </source>
</evidence>
<dbReference type="Proteomes" id="UP001630127">
    <property type="component" value="Unassembled WGS sequence"/>
</dbReference>
<keyword evidence="4" id="KW-0735">Signal-anchor</keyword>
<dbReference type="InterPro" id="IPR036291">
    <property type="entry name" value="NAD(P)-bd_dom_sf"/>
</dbReference>
<evidence type="ECO:0000313" key="6">
    <source>
        <dbReference type="EMBL" id="KAL3533123.1"/>
    </source>
</evidence>
<name>A0ABD3APK2_9GENT</name>
<dbReference type="Pfam" id="PF00106">
    <property type="entry name" value="adh_short"/>
    <property type="match status" value="1"/>
</dbReference>
<dbReference type="PANTHER" id="PTHR43391:SF91">
    <property type="entry name" value="OS04G0390700 PROTEIN"/>
    <property type="match status" value="1"/>
</dbReference>
<comment type="subcellular location">
    <subcellularLocation>
        <location evidence="1">Membrane</location>
        <topology evidence="1">Single-pass type II membrane protein</topology>
    </subcellularLocation>
</comment>
<dbReference type="Gene3D" id="3.40.50.720">
    <property type="entry name" value="NAD(P)-binding Rossmann-like Domain"/>
    <property type="match status" value="2"/>
</dbReference>
<sequence>MQHLTYEYARRGACLLIIARRENLLKKVAEKAGKLGSPDVVPLCADVLKVDDRKRKSLMNLFSVDVLVNNAGIGSMCLIEDVTDITKLAPVMASKAALLGFFETMRVELAPEISITTATLGIIESEITKGKHLSKEGTTQVNSDLANAYANQLPVMSSSACAKVIVDAIRRKERNVTEPKWYRVLFLLKTLCPELIEWGYDPEMELRYKA</sequence>
<evidence type="ECO:0000256" key="5">
    <source>
        <dbReference type="ARBA" id="ARBA00023002"/>
    </source>
</evidence>